<evidence type="ECO:0000256" key="3">
    <source>
        <dbReference type="ARBA" id="ARBA00022723"/>
    </source>
</evidence>
<keyword evidence="2 11" id="KW-0436">Ligase</keyword>
<protein>
    <recommendedName>
        <fullName evidence="9">7-cyano-7-deazaguanine synthase</fullName>
        <ecNumber evidence="9">6.3.4.20</ecNumber>
    </recommendedName>
</protein>
<evidence type="ECO:0000256" key="8">
    <source>
        <dbReference type="ARBA" id="ARBA00037993"/>
    </source>
</evidence>
<keyword evidence="3" id="KW-0479">Metal-binding</keyword>
<dbReference type="Pfam" id="PF06508">
    <property type="entry name" value="QueC"/>
    <property type="match status" value="1"/>
</dbReference>
<dbReference type="InterPro" id="IPR014729">
    <property type="entry name" value="Rossmann-like_a/b/a_fold"/>
</dbReference>
<evidence type="ECO:0000256" key="4">
    <source>
        <dbReference type="ARBA" id="ARBA00022741"/>
    </source>
</evidence>
<dbReference type="RefSeq" id="WP_244707004.1">
    <property type="nucleotide sequence ID" value="NZ_CP095009.1"/>
</dbReference>
<dbReference type="InterPro" id="IPR018317">
    <property type="entry name" value="QueC"/>
</dbReference>
<dbReference type="AlphaFoldDB" id="A0AAX3ASZ8"/>
<evidence type="ECO:0000256" key="5">
    <source>
        <dbReference type="ARBA" id="ARBA00022833"/>
    </source>
</evidence>
<evidence type="ECO:0000313" key="12">
    <source>
        <dbReference type="Proteomes" id="UP000830542"/>
    </source>
</evidence>
<evidence type="ECO:0000313" key="11">
    <source>
        <dbReference type="EMBL" id="UOO97402.1"/>
    </source>
</evidence>
<dbReference type="EMBL" id="CP095009">
    <property type="protein sequence ID" value="UOO97402.1"/>
    <property type="molecule type" value="Genomic_DNA"/>
</dbReference>
<evidence type="ECO:0000256" key="9">
    <source>
        <dbReference type="ARBA" id="ARBA00039149"/>
    </source>
</evidence>
<evidence type="ECO:0000256" key="1">
    <source>
        <dbReference type="ARBA" id="ARBA00005061"/>
    </source>
</evidence>
<comment type="similarity">
    <text evidence="8">Belongs to the QueC family.</text>
</comment>
<sequence>MATPSRRRRSAADCDRFDAFGVEPRPQQLLDTDFSTKFTPQKQSTGVLCEVLNLHFLTTAAAVAEHNSETGEDIILYLGAQQNDGEDYPDCRPTFLEAAENAINQSTFQHTIRINTPIINHSKSEVLQLGERLGVDWELTFSCYNDEGGDPCGECPACVEREEAFEDAGVLDPLTYTLLHVQNQIARRNDRA</sequence>
<keyword evidence="11" id="KW-0614">Plasmid</keyword>
<dbReference type="PANTHER" id="PTHR42914:SF1">
    <property type="entry name" value="7-CYANO-7-DEAZAGUANINE SYNTHASE"/>
    <property type="match status" value="1"/>
</dbReference>
<dbReference type="GO" id="GO:0016874">
    <property type="term" value="F:ligase activity"/>
    <property type="evidence" value="ECO:0007669"/>
    <property type="project" value="UniProtKB-KW"/>
</dbReference>
<comment type="function">
    <text evidence="7">Catalyzes the ATP-dependent conversion of 7-carboxy-7-deazaguanine (CDG) to 7-cyano-7-deazaguanine (preQ(0)).</text>
</comment>
<dbReference type="PANTHER" id="PTHR42914">
    <property type="entry name" value="7-CYANO-7-DEAZAGUANINE SYNTHASE"/>
    <property type="match status" value="1"/>
</dbReference>
<gene>
    <name evidence="11" type="ORF">MUK72_18160</name>
</gene>
<dbReference type="SUPFAM" id="SSF52402">
    <property type="entry name" value="Adenine nucleotide alpha hydrolases-like"/>
    <property type="match status" value="1"/>
</dbReference>
<dbReference type="Gene3D" id="3.40.50.620">
    <property type="entry name" value="HUPs"/>
    <property type="match status" value="1"/>
</dbReference>
<dbReference type="Proteomes" id="UP000830542">
    <property type="component" value="Plasmid unnamed4"/>
</dbReference>
<organism evidence="11 12">
    <name type="scientific">Halococcus dombrowskii</name>
    <dbReference type="NCBI Taxonomy" id="179637"/>
    <lineage>
        <taxon>Archaea</taxon>
        <taxon>Methanobacteriati</taxon>
        <taxon>Methanobacteriota</taxon>
        <taxon>Stenosarchaea group</taxon>
        <taxon>Halobacteria</taxon>
        <taxon>Halobacteriales</taxon>
        <taxon>Halococcaceae</taxon>
        <taxon>Halococcus</taxon>
    </lineage>
</organism>
<geneLocation type="plasmid" evidence="11 12">
    <name>unnamed4</name>
</geneLocation>
<proteinExistence type="inferred from homology"/>
<keyword evidence="4" id="KW-0547">Nucleotide-binding</keyword>
<dbReference type="GO" id="GO:0046872">
    <property type="term" value="F:metal ion binding"/>
    <property type="evidence" value="ECO:0007669"/>
    <property type="project" value="UniProtKB-KW"/>
</dbReference>
<accession>A0AAX3ASZ8</accession>
<evidence type="ECO:0000256" key="7">
    <source>
        <dbReference type="ARBA" id="ARBA00037768"/>
    </source>
</evidence>
<evidence type="ECO:0000256" key="10">
    <source>
        <dbReference type="ARBA" id="ARBA00047890"/>
    </source>
</evidence>
<evidence type="ECO:0000256" key="2">
    <source>
        <dbReference type="ARBA" id="ARBA00022598"/>
    </source>
</evidence>
<dbReference type="GeneID" id="71763814"/>
<dbReference type="GO" id="GO:0005524">
    <property type="term" value="F:ATP binding"/>
    <property type="evidence" value="ECO:0007669"/>
    <property type="project" value="UniProtKB-KW"/>
</dbReference>
<comment type="catalytic activity">
    <reaction evidence="10">
        <text>7-carboxy-7-carbaguanine + NH4(+) + 2 ATP = 7-cyano-7-carbaguanine + 2 AMP + 2 diphosphate + 2 H(+)</text>
        <dbReference type="Rhea" id="RHEA:27982"/>
        <dbReference type="ChEBI" id="CHEBI:15378"/>
        <dbReference type="ChEBI" id="CHEBI:28938"/>
        <dbReference type="ChEBI" id="CHEBI:30616"/>
        <dbReference type="ChEBI" id="CHEBI:33019"/>
        <dbReference type="ChEBI" id="CHEBI:45075"/>
        <dbReference type="ChEBI" id="CHEBI:61036"/>
        <dbReference type="ChEBI" id="CHEBI:456215"/>
        <dbReference type="EC" id="6.3.4.20"/>
    </reaction>
</comment>
<evidence type="ECO:0000256" key="6">
    <source>
        <dbReference type="ARBA" id="ARBA00022840"/>
    </source>
</evidence>
<keyword evidence="5" id="KW-0862">Zinc</keyword>
<keyword evidence="12" id="KW-1185">Reference proteome</keyword>
<comment type="pathway">
    <text evidence="1">Purine metabolism; 7-cyano-7-deazaguanine biosynthesis.</text>
</comment>
<reference evidence="11" key="1">
    <citation type="submission" date="2022-04" db="EMBL/GenBank/DDBJ databases">
        <title>Sequencing and genomic assembly of Halococcus dombrowskii.</title>
        <authorList>
            <person name="Lim S.W."/>
            <person name="MacLea K.S."/>
        </authorList>
    </citation>
    <scope>NUCLEOTIDE SEQUENCE</scope>
    <source>
        <strain evidence="11">H4</strain>
        <plasmid evidence="11">unnamed4</plasmid>
    </source>
</reference>
<dbReference type="KEGG" id="hdo:MUK72_18160"/>
<dbReference type="EC" id="6.3.4.20" evidence="9"/>
<name>A0AAX3ASZ8_HALDO</name>
<keyword evidence="6" id="KW-0067">ATP-binding</keyword>